<dbReference type="EMBL" id="JBBPBM010000004">
    <property type="protein sequence ID" value="KAK8589175.1"/>
    <property type="molecule type" value="Genomic_DNA"/>
</dbReference>
<name>A0ABR2FY38_9ROSI</name>
<keyword evidence="2" id="KW-1185">Reference proteome</keyword>
<gene>
    <name evidence="1" type="ORF">V6N12_023578</name>
</gene>
<comment type="caution">
    <text evidence="1">The sequence shown here is derived from an EMBL/GenBank/DDBJ whole genome shotgun (WGS) entry which is preliminary data.</text>
</comment>
<sequence>MKKIAGLLLRPKIPLGGGFSIIRVMETKISKSWLKEGNSSIIRVMFFGLVPPLGADYVELAGILVALDLFVEVDLLGKSILYIESNLLLVNS</sequence>
<protein>
    <submittedName>
        <fullName evidence="1">Uncharacterized protein</fullName>
    </submittedName>
</protein>
<dbReference type="Proteomes" id="UP001472677">
    <property type="component" value="Unassembled WGS sequence"/>
</dbReference>
<organism evidence="1 2">
    <name type="scientific">Hibiscus sabdariffa</name>
    <name type="common">roselle</name>
    <dbReference type="NCBI Taxonomy" id="183260"/>
    <lineage>
        <taxon>Eukaryota</taxon>
        <taxon>Viridiplantae</taxon>
        <taxon>Streptophyta</taxon>
        <taxon>Embryophyta</taxon>
        <taxon>Tracheophyta</taxon>
        <taxon>Spermatophyta</taxon>
        <taxon>Magnoliopsida</taxon>
        <taxon>eudicotyledons</taxon>
        <taxon>Gunneridae</taxon>
        <taxon>Pentapetalae</taxon>
        <taxon>rosids</taxon>
        <taxon>malvids</taxon>
        <taxon>Malvales</taxon>
        <taxon>Malvaceae</taxon>
        <taxon>Malvoideae</taxon>
        <taxon>Hibiscus</taxon>
    </lineage>
</organism>
<reference evidence="1 2" key="1">
    <citation type="journal article" date="2024" name="G3 (Bethesda)">
        <title>Genome assembly of Hibiscus sabdariffa L. provides insights into metabolisms of medicinal natural products.</title>
        <authorList>
            <person name="Kim T."/>
        </authorList>
    </citation>
    <scope>NUCLEOTIDE SEQUENCE [LARGE SCALE GENOMIC DNA]</scope>
    <source>
        <strain evidence="1">TK-2024</strain>
        <tissue evidence="1">Old leaves</tissue>
    </source>
</reference>
<evidence type="ECO:0000313" key="1">
    <source>
        <dbReference type="EMBL" id="KAK8589175.1"/>
    </source>
</evidence>
<accession>A0ABR2FY38</accession>
<proteinExistence type="predicted"/>
<evidence type="ECO:0000313" key="2">
    <source>
        <dbReference type="Proteomes" id="UP001472677"/>
    </source>
</evidence>